<name>A0ABS1EI36_9BURK</name>
<sequence length="101" mass="11510">MSTKNIINQTDEFNKWLKDLKDVQARAKILVRIGRAKQGNFGDHKSVGNGIFEMKIDYGPGYRVYYAQQGKIIYLLLNGGTKASQQDDVKYANIIWLEIKG</sequence>
<protein>
    <submittedName>
        <fullName evidence="1">Type II toxin-antitoxin system RelE/ParE family toxin</fullName>
    </submittedName>
</protein>
<proteinExistence type="predicted"/>
<keyword evidence="2" id="KW-1185">Reference proteome</keyword>
<dbReference type="NCBIfam" id="TIGR02683">
    <property type="entry name" value="upstrm_HI1419"/>
    <property type="match status" value="1"/>
</dbReference>
<dbReference type="PANTHER" id="PTHR41791">
    <property type="entry name" value="SSL7039 PROTEIN"/>
    <property type="match status" value="1"/>
</dbReference>
<dbReference type="PIRSF" id="PIRSF028744">
    <property type="entry name" value="Addict_mod_HI1419"/>
    <property type="match status" value="1"/>
</dbReference>
<dbReference type="EMBL" id="JAENGP010000033">
    <property type="protein sequence ID" value="MBK1782671.1"/>
    <property type="molecule type" value="Genomic_DNA"/>
</dbReference>
<evidence type="ECO:0000313" key="1">
    <source>
        <dbReference type="EMBL" id="MBK1782671.1"/>
    </source>
</evidence>
<organism evidence="1 2">
    <name type="scientific">Advenella mandrilli</name>
    <dbReference type="NCBI Taxonomy" id="2800330"/>
    <lineage>
        <taxon>Bacteria</taxon>
        <taxon>Pseudomonadati</taxon>
        <taxon>Pseudomonadota</taxon>
        <taxon>Betaproteobacteria</taxon>
        <taxon>Burkholderiales</taxon>
        <taxon>Alcaligenaceae</taxon>
    </lineage>
</organism>
<dbReference type="InterPro" id="IPR014056">
    <property type="entry name" value="TypeIITA-like_toxin_pred"/>
</dbReference>
<reference evidence="1 2" key="1">
    <citation type="submission" date="2020-12" db="EMBL/GenBank/DDBJ databases">
        <authorList>
            <person name="Lu T."/>
            <person name="Wang Q."/>
            <person name="Han X."/>
        </authorList>
    </citation>
    <scope>NUCLEOTIDE SEQUENCE [LARGE SCALE GENOMIC DNA]</scope>
    <source>
        <strain evidence="1 2">WQ 585</strain>
    </source>
</reference>
<dbReference type="RefSeq" id="WP_200239567.1">
    <property type="nucleotide sequence ID" value="NZ_JAENGP010000033.1"/>
</dbReference>
<evidence type="ECO:0000313" key="2">
    <source>
        <dbReference type="Proteomes" id="UP000635316"/>
    </source>
</evidence>
<dbReference type="PANTHER" id="PTHR41791:SF1">
    <property type="entry name" value="SSL7039 PROTEIN"/>
    <property type="match status" value="1"/>
</dbReference>
<dbReference type="Proteomes" id="UP000635316">
    <property type="component" value="Unassembled WGS sequence"/>
</dbReference>
<accession>A0ABS1EI36</accession>
<comment type="caution">
    <text evidence="1">The sequence shown here is derived from an EMBL/GenBank/DDBJ whole genome shotgun (WGS) entry which is preliminary data.</text>
</comment>
<gene>
    <name evidence="1" type="ORF">JHL22_15810</name>
</gene>